<dbReference type="PANTHER" id="PTHR43265:SF1">
    <property type="entry name" value="ESTERASE ESTD"/>
    <property type="match status" value="1"/>
</dbReference>
<sequence length="464" mass="49018">MPPERKPRRLSRLAAALVLTATPSVVSATPAAATETDVTFTSDGNTLHATVLTPPGNPTGRPGVVFLAGAGSTSRWDHRAEAEAFAKAGIVSLVYDKRAGYSRATSTFSDLANDALSGVRLLRGRPEVAPSAVGLWGHSQGGWVAPLAASRSDEVSFVVAVGASGLNTARTQLWSNHTYLKHAGVAPELVGPIGHNLSRMLIAADMFGDTGHDPAATLAKVRQPLLGVFGEHDRSTAPGESLPLFRQALDQGGNKHYTLRVVPDANHNLRRSTDGFTRGSADFAPGYIDVMTSWINDRTDGSPPASADPPPAQDLPSEPVAALAWYESPALHLIAFGLMLVAFLAYPVSAAWHRLRGRRTTPSVRWPVRLLTAVGPIAALGTLAYLFFIVATGATAVTSTVLGRPPIWLALQLAALGVVAAAVATAVRWRRAQLIGRDRRRLGLALAGGVIFLPLAAYWGLYTV</sequence>
<keyword evidence="1" id="KW-0812">Transmembrane</keyword>
<gene>
    <name evidence="4" type="ORF">AOZ06_18010</name>
</gene>
<dbReference type="AlphaFoldDB" id="A0A0N7F3G4"/>
<dbReference type="KEGG" id="kphy:AOZ06_18010"/>
<dbReference type="Proteomes" id="UP000063699">
    <property type="component" value="Chromosome"/>
</dbReference>
<dbReference type="PANTHER" id="PTHR43265">
    <property type="entry name" value="ESTERASE ESTD"/>
    <property type="match status" value="1"/>
</dbReference>
<feature type="signal peptide" evidence="2">
    <location>
        <begin position="1"/>
        <end position="28"/>
    </location>
</feature>
<dbReference type="GO" id="GO:0052689">
    <property type="term" value="F:carboxylic ester hydrolase activity"/>
    <property type="evidence" value="ECO:0007669"/>
    <property type="project" value="TreeGrafter"/>
</dbReference>
<evidence type="ECO:0000256" key="1">
    <source>
        <dbReference type="SAM" id="Phobius"/>
    </source>
</evidence>
<dbReference type="InterPro" id="IPR053145">
    <property type="entry name" value="AB_hydrolase_Est10"/>
</dbReference>
<protein>
    <recommendedName>
        <fullName evidence="3">Peptidase S9 prolyl oligopeptidase catalytic domain-containing protein</fullName>
    </recommendedName>
</protein>
<evidence type="ECO:0000259" key="3">
    <source>
        <dbReference type="Pfam" id="PF00326"/>
    </source>
</evidence>
<dbReference type="SUPFAM" id="SSF53474">
    <property type="entry name" value="alpha/beta-Hydrolases"/>
    <property type="match status" value="1"/>
</dbReference>
<dbReference type="GO" id="GO:0006508">
    <property type="term" value="P:proteolysis"/>
    <property type="evidence" value="ECO:0007669"/>
    <property type="project" value="InterPro"/>
</dbReference>
<name>A0A0N7F3G4_9PSEU</name>
<keyword evidence="5" id="KW-1185">Reference proteome</keyword>
<dbReference type="EMBL" id="CP012752">
    <property type="protein sequence ID" value="ALG08559.1"/>
    <property type="molecule type" value="Genomic_DNA"/>
</dbReference>
<evidence type="ECO:0000256" key="2">
    <source>
        <dbReference type="SAM" id="SignalP"/>
    </source>
</evidence>
<reference evidence="4 5" key="1">
    <citation type="submission" date="2015-07" db="EMBL/GenBank/DDBJ databases">
        <title>Genome sequencing of Kibdelosporangium phytohabitans.</title>
        <authorList>
            <person name="Qin S."/>
            <person name="Xing K."/>
        </authorList>
    </citation>
    <scope>NUCLEOTIDE SEQUENCE [LARGE SCALE GENOMIC DNA]</scope>
    <source>
        <strain evidence="4 5">KLBMP1111</strain>
    </source>
</reference>
<dbReference type="Gene3D" id="3.40.50.1820">
    <property type="entry name" value="alpha/beta hydrolase"/>
    <property type="match status" value="1"/>
</dbReference>
<keyword evidence="1" id="KW-0472">Membrane</keyword>
<keyword evidence="2" id="KW-0732">Signal</keyword>
<feature type="transmembrane region" description="Helical" evidence="1">
    <location>
        <begin position="370"/>
        <end position="395"/>
    </location>
</feature>
<dbReference type="STRING" id="860235.AOZ06_18010"/>
<feature type="transmembrane region" description="Helical" evidence="1">
    <location>
        <begin position="441"/>
        <end position="461"/>
    </location>
</feature>
<dbReference type="InterPro" id="IPR029058">
    <property type="entry name" value="AB_hydrolase_fold"/>
</dbReference>
<dbReference type="Pfam" id="PF00326">
    <property type="entry name" value="Peptidase_S9"/>
    <property type="match status" value="1"/>
</dbReference>
<feature type="chain" id="PRO_5038485698" description="Peptidase S9 prolyl oligopeptidase catalytic domain-containing protein" evidence="2">
    <location>
        <begin position="29"/>
        <end position="464"/>
    </location>
</feature>
<dbReference type="OrthoDB" id="9765647at2"/>
<dbReference type="InterPro" id="IPR001375">
    <property type="entry name" value="Peptidase_S9_cat"/>
</dbReference>
<proteinExistence type="predicted"/>
<keyword evidence="1" id="KW-1133">Transmembrane helix</keyword>
<organism evidence="4 5">
    <name type="scientific">Kibdelosporangium phytohabitans</name>
    <dbReference type="NCBI Taxonomy" id="860235"/>
    <lineage>
        <taxon>Bacteria</taxon>
        <taxon>Bacillati</taxon>
        <taxon>Actinomycetota</taxon>
        <taxon>Actinomycetes</taxon>
        <taxon>Pseudonocardiales</taxon>
        <taxon>Pseudonocardiaceae</taxon>
        <taxon>Kibdelosporangium</taxon>
    </lineage>
</organism>
<evidence type="ECO:0000313" key="4">
    <source>
        <dbReference type="EMBL" id="ALG08559.1"/>
    </source>
</evidence>
<dbReference type="GO" id="GO:0008236">
    <property type="term" value="F:serine-type peptidase activity"/>
    <property type="evidence" value="ECO:0007669"/>
    <property type="project" value="InterPro"/>
</dbReference>
<feature type="domain" description="Peptidase S9 prolyl oligopeptidase catalytic" evidence="3">
    <location>
        <begin position="112"/>
        <end position="274"/>
    </location>
</feature>
<feature type="transmembrane region" description="Helical" evidence="1">
    <location>
        <begin position="407"/>
        <end position="429"/>
    </location>
</feature>
<evidence type="ECO:0000313" key="5">
    <source>
        <dbReference type="Proteomes" id="UP000063699"/>
    </source>
</evidence>
<accession>A0A0N7F3G4</accession>
<feature type="transmembrane region" description="Helical" evidence="1">
    <location>
        <begin position="330"/>
        <end position="349"/>
    </location>
</feature>
<dbReference type="RefSeq" id="WP_054290466.1">
    <property type="nucleotide sequence ID" value="NZ_CP012752.1"/>
</dbReference>